<feature type="compositionally biased region" description="Low complexity" evidence="1">
    <location>
        <begin position="25"/>
        <end position="36"/>
    </location>
</feature>
<accession>A0A2P5A4J4</accession>
<reference evidence="3" key="1">
    <citation type="submission" date="2016-06" db="EMBL/GenBank/DDBJ databases">
        <title>Parallel loss of symbiosis genes in relatives of nitrogen-fixing non-legume Parasponia.</title>
        <authorList>
            <person name="Van Velzen R."/>
            <person name="Holmer R."/>
            <person name="Bu F."/>
            <person name="Rutten L."/>
            <person name="Van Zeijl A."/>
            <person name="Liu W."/>
            <person name="Santuari L."/>
            <person name="Cao Q."/>
            <person name="Sharma T."/>
            <person name="Shen D."/>
            <person name="Roswanjaya Y."/>
            <person name="Wardhani T."/>
            <person name="Kalhor M.S."/>
            <person name="Jansen J."/>
            <person name="Van den Hoogen J."/>
            <person name="Gungor B."/>
            <person name="Hartog M."/>
            <person name="Hontelez J."/>
            <person name="Verver J."/>
            <person name="Yang W.-C."/>
            <person name="Schijlen E."/>
            <person name="Repin R."/>
            <person name="Schilthuizen M."/>
            <person name="Schranz E."/>
            <person name="Heidstra R."/>
            <person name="Miyata K."/>
            <person name="Fedorova E."/>
            <person name="Kohlen W."/>
            <person name="Bisseling T."/>
            <person name="Smit S."/>
            <person name="Geurts R."/>
        </authorList>
    </citation>
    <scope>NUCLEOTIDE SEQUENCE [LARGE SCALE GENOMIC DNA]</scope>
    <source>
        <strain evidence="3">cv. WU1-14</strain>
    </source>
</reference>
<proteinExistence type="predicted"/>
<dbReference type="Proteomes" id="UP000237105">
    <property type="component" value="Unassembled WGS sequence"/>
</dbReference>
<feature type="non-terminal residue" evidence="2">
    <location>
        <position position="1"/>
    </location>
</feature>
<evidence type="ECO:0000313" key="2">
    <source>
        <dbReference type="EMBL" id="PON31463.1"/>
    </source>
</evidence>
<organism evidence="2 3">
    <name type="scientific">Parasponia andersonii</name>
    <name type="common">Sponia andersonii</name>
    <dbReference type="NCBI Taxonomy" id="3476"/>
    <lineage>
        <taxon>Eukaryota</taxon>
        <taxon>Viridiplantae</taxon>
        <taxon>Streptophyta</taxon>
        <taxon>Embryophyta</taxon>
        <taxon>Tracheophyta</taxon>
        <taxon>Spermatophyta</taxon>
        <taxon>Magnoliopsida</taxon>
        <taxon>eudicotyledons</taxon>
        <taxon>Gunneridae</taxon>
        <taxon>Pentapetalae</taxon>
        <taxon>rosids</taxon>
        <taxon>fabids</taxon>
        <taxon>Rosales</taxon>
        <taxon>Cannabaceae</taxon>
        <taxon>Parasponia</taxon>
    </lineage>
</organism>
<protein>
    <submittedName>
        <fullName evidence="2">Uncharacterized protein</fullName>
    </submittedName>
</protein>
<dbReference type="AlphaFoldDB" id="A0A2P5A4J4"/>
<sequence>TLIDDEVLGVKRWCRRGVGPKLKGASSTSPTAASSPRDPPVPNTKFVLARLVLGFHMSIQSFAAPDILLMPLLPTLLLRFWSEPPPLTSDT</sequence>
<name>A0A2P5A4J4_PARAD</name>
<evidence type="ECO:0000313" key="3">
    <source>
        <dbReference type="Proteomes" id="UP000237105"/>
    </source>
</evidence>
<gene>
    <name evidence="2" type="ORF">PanWU01x14_369680</name>
</gene>
<dbReference type="EMBL" id="JXTB01001041">
    <property type="protein sequence ID" value="PON31463.1"/>
    <property type="molecule type" value="Genomic_DNA"/>
</dbReference>
<keyword evidence="3" id="KW-1185">Reference proteome</keyword>
<evidence type="ECO:0000256" key="1">
    <source>
        <dbReference type="SAM" id="MobiDB-lite"/>
    </source>
</evidence>
<comment type="caution">
    <text evidence="2">The sequence shown here is derived from an EMBL/GenBank/DDBJ whole genome shotgun (WGS) entry which is preliminary data.</text>
</comment>
<feature type="region of interest" description="Disordered" evidence="1">
    <location>
        <begin position="18"/>
        <end position="42"/>
    </location>
</feature>